<organism evidence="3 4">
    <name type="scientific">Leptospirillum ferriphilum</name>
    <dbReference type="NCBI Taxonomy" id="178606"/>
    <lineage>
        <taxon>Bacteria</taxon>
        <taxon>Pseudomonadati</taxon>
        <taxon>Nitrospirota</taxon>
        <taxon>Nitrospiria</taxon>
        <taxon>Nitrospirales</taxon>
        <taxon>Nitrospiraceae</taxon>
        <taxon>Leptospirillum</taxon>
    </lineage>
</organism>
<dbReference type="PANTHER" id="PTHR35377">
    <property type="entry name" value="ANTITOXIN VAPB49-RELATED-RELATED"/>
    <property type="match status" value="1"/>
</dbReference>
<gene>
    <name evidence="3" type="ORF">LptCag_1119</name>
</gene>
<evidence type="ECO:0000313" key="4">
    <source>
        <dbReference type="Proteomes" id="UP000029452"/>
    </source>
</evidence>
<dbReference type="PATRIC" id="fig|178606.4.peg.929"/>
<dbReference type="EMBL" id="JPGK01000003">
    <property type="protein sequence ID" value="KGA94356.1"/>
    <property type="molecule type" value="Genomic_DNA"/>
</dbReference>
<sequence>MAQFNIADAKAHFSELVQKALLGEDVVIARDNKPLLRLVPLHVAGSPRKTGSAQGQVWLSEDFDTTPEDFEDYVR</sequence>
<dbReference type="InterPro" id="IPR036165">
    <property type="entry name" value="YefM-like_sf"/>
</dbReference>
<dbReference type="InterPro" id="IPR018739">
    <property type="entry name" value="DUF2281"/>
</dbReference>
<comment type="similarity">
    <text evidence="1">Belongs to the phD/YefM antitoxin family.</text>
</comment>
<evidence type="ECO:0000259" key="2">
    <source>
        <dbReference type="Pfam" id="PF10047"/>
    </source>
</evidence>
<name>A0A094YM86_9BACT</name>
<protein>
    <recommendedName>
        <fullName evidence="2">DUF2281 domain-containing protein</fullName>
    </recommendedName>
</protein>
<dbReference type="InterPro" id="IPR051416">
    <property type="entry name" value="phD-YefM_TA_antitoxins"/>
</dbReference>
<dbReference type="NCBIfam" id="TIGR01552">
    <property type="entry name" value="phd_fam"/>
    <property type="match status" value="1"/>
</dbReference>
<feature type="domain" description="DUF2281" evidence="2">
    <location>
        <begin position="48"/>
        <end position="73"/>
    </location>
</feature>
<dbReference type="PANTHER" id="PTHR35377:SF4">
    <property type="entry name" value="PREVENT-HOST-DEATH FAMILY PROTEIN"/>
    <property type="match status" value="1"/>
</dbReference>
<evidence type="ECO:0000313" key="3">
    <source>
        <dbReference type="EMBL" id="KGA94356.1"/>
    </source>
</evidence>
<dbReference type="SUPFAM" id="SSF143120">
    <property type="entry name" value="YefM-like"/>
    <property type="match status" value="1"/>
</dbReference>
<dbReference type="Proteomes" id="UP000029452">
    <property type="component" value="Unassembled WGS sequence"/>
</dbReference>
<comment type="caution">
    <text evidence="3">The sequence shown here is derived from an EMBL/GenBank/DDBJ whole genome shotgun (WGS) entry which is preliminary data.</text>
</comment>
<dbReference type="Pfam" id="PF10047">
    <property type="entry name" value="DUF2281"/>
    <property type="match status" value="1"/>
</dbReference>
<evidence type="ECO:0000256" key="1">
    <source>
        <dbReference type="ARBA" id="ARBA00009981"/>
    </source>
</evidence>
<dbReference type="OrthoDB" id="9800503at2"/>
<proteinExistence type="inferred from homology"/>
<dbReference type="Gene3D" id="3.40.1620.10">
    <property type="entry name" value="YefM-like domain"/>
    <property type="match status" value="1"/>
</dbReference>
<dbReference type="AlphaFoldDB" id="A0A094YM86"/>
<dbReference type="RefSeq" id="WP_036081566.1">
    <property type="nucleotide sequence ID" value="NZ_JPGK01000003.1"/>
</dbReference>
<accession>A0A094YM86</accession>
<reference evidence="3 4" key="1">
    <citation type="submission" date="2014-06" db="EMBL/GenBank/DDBJ databases">
        <title>Draft genome sequence of iron oxidizing acidophile Leptospirillum ferriphilum DSM14647.</title>
        <authorList>
            <person name="Cardenas J.P."/>
            <person name="Lazcano M."/>
            <person name="Ossandon F.J."/>
            <person name="Corbett M."/>
            <person name="Holmes D.S."/>
            <person name="Watkin E."/>
        </authorList>
    </citation>
    <scope>NUCLEOTIDE SEQUENCE [LARGE SCALE GENOMIC DNA]</scope>
    <source>
        <strain evidence="3 4">DSM 14647</strain>
    </source>
</reference>